<feature type="transmembrane region" description="Helical" evidence="1">
    <location>
        <begin position="318"/>
        <end position="341"/>
    </location>
</feature>
<evidence type="ECO:0000313" key="3">
    <source>
        <dbReference type="EMBL" id="MBB6412204.1"/>
    </source>
</evidence>
<organism evidence="3 4">
    <name type="scientific">Mesorhizobium sangaii</name>
    <dbReference type="NCBI Taxonomy" id="505389"/>
    <lineage>
        <taxon>Bacteria</taxon>
        <taxon>Pseudomonadati</taxon>
        <taxon>Pseudomonadota</taxon>
        <taxon>Alphaproteobacteria</taxon>
        <taxon>Hyphomicrobiales</taxon>
        <taxon>Phyllobacteriaceae</taxon>
        <taxon>Mesorhizobium</taxon>
    </lineage>
</organism>
<comment type="caution">
    <text evidence="3">The sequence shown here is derived from an EMBL/GenBank/DDBJ whole genome shotgun (WGS) entry which is preliminary data.</text>
</comment>
<dbReference type="RefSeq" id="WP_184875090.1">
    <property type="nucleotide sequence ID" value="NZ_JACHEF010000005.1"/>
</dbReference>
<feature type="transmembrane region" description="Helical" evidence="1">
    <location>
        <begin position="198"/>
        <end position="215"/>
    </location>
</feature>
<proteinExistence type="predicted"/>
<dbReference type="AlphaFoldDB" id="A0A841PA82"/>
<feature type="transmembrane region" description="Helical" evidence="1">
    <location>
        <begin position="44"/>
        <end position="66"/>
    </location>
</feature>
<reference evidence="3 4" key="1">
    <citation type="submission" date="2020-08" db="EMBL/GenBank/DDBJ databases">
        <title>Genomic Encyclopedia of Type Strains, Phase IV (KMG-IV): sequencing the most valuable type-strain genomes for metagenomic binning, comparative biology and taxonomic classification.</title>
        <authorList>
            <person name="Goeker M."/>
        </authorList>
    </citation>
    <scope>NUCLEOTIDE SEQUENCE [LARGE SCALE GENOMIC DNA]</scope>
    <source>
        <strain evidence="3 4">DSM 100039</strain>
    </source>
</reference>
<keyword evidence="1" id="KW-0812">Transmembrane</keyword>
<dbReference type="GO" id="GO:0016020">
    <property type="term" value="C:membrane"/>
    <property type="evidence" value="ECO:0007669"/>
    <property type="project" value="TreeGrafter"/>
</dbReference>
<accession>A0A841PA82</accession>
<dbReference type="PANTHER" id="PTHR23028:SF131">
    <property type="entry name" value="BLR2367 PROTEIN"/>
    <property type="match status" value="1"/>
</dbReference>
<feature type="transmembrane region" description="Helical" evidence="1">
    <location>
        <begin position="86"/>
        <end position="103"/>
    </location>
</feature>
<evidence type="ECO:0000256" key="1">
    <source>
        <dbReference type="SAM" id="Phobius"/>
    </source>
</evidence>
<dbReference type="Pfam" id="PF01757">
    <property type="entry name" value="Acyl_transf_3"/>
    <property type="match status" value="1"/>
</dbReference>
<dbReference type="EMBL" id="JACHEF010000005">
    <property type="protein sequence ID" value="MBB6412204.1"/>
    <property type="molecule type" value="Genomic_DNA"/>
</dbReference>
<dbReference type="Proteomes" id="UP000556329">
    <property type="component" value="Unassembled WGS sequence"/>
</dbReference>
<dbReference type="PANTHER" id="PTHR23028">
    <property type="entry name" value="ACETYLTRANSFERASE"/>
    <property type="match status" value="1"/>
</dbReference>
<dbReference type="InterPro" id="IPR050879">
    <property type="entry name" value="Acyltransferase_3"/>
</dbReference>
<dbReference type="InterPro" id="IPR002656">
    <property type="entry name" value="Acyl_transf_3_dom"/>
</dbReference>
<gene>
    <name evidence="3" type="ORF">HNQ71_004894</name>
</gene>
<keyword evidence="4" id="KW-1185">Reference proteome</keyword>
<dbReference type="GO" id="GO:0016747">
    <property type="term" value="F:acyltransferase activity, transferring groups other than amino-acyl groups"/>
    <property type="evidence" value="ECO:0007669"/>
    <property type="project" value="InterPro"/>
</dbReference>
<protein>
    <submittedName>
        <fullName evidence="3">Peptidoglycan/LPS O-acetylase OafA/YrhL</fullName>
    </submittedName>
</protein>
<keyword evidence="1" id="KW-0472">Membrane</keyword>
<feature type="transmembrane region" description="Helical" evidence="1">
    <location>
        <begin position="12"/>
        <end position="32"/>
    </location>
</feature>
<feature type="transmembrane region" description="Helical" evidence="1">
    <location>
        <begin position="135"/>
        <end position="157"/>
    </location>
</feature>
<feature type="transmembrane region" description="Helical" evidence="1">
    <location>
        <begin position="253"/>
        <end position="270"/>
    </location>
</feature>
<evidence type="ECO:0000313" key="4">
    <source>
        <dbReference type="Proteomes" id="UP000556329"/>
    </source>
</evidence>
<dbReference type="GO" id="GO:0000271">
    <property type="term" value="P:polysaccharide biosynthetic process"/>
    <property type="evidence" value="ECO:0007669"/>
    <property type="project" value="TreeGrafter"/>
</dbReference>
<feature type="domain" description="Acyltransferase 3" evidence="2">
    <location>
        <begin position="10"/>
        <end position="333"/>
    </location>
</feature>
<feature type="transmembrane region" description="Helical" evidence="1">
    <location>
        <begin position="282"/>
        <end position="306"/>
    </location>
</feature>
<keyword evidence="1" id="KW-1133">Transmembrane helix</keyword>
<feature type="transmembrane region" description="Helical" evidence="1">
    <location>
        <begin position="227"/>
        <end position="247"/>
    </location>
</feature>
<feature type="transmembrane region" description="Helical" evidence="1">
    <location>
        <begin position="164"/>
        <end position="183"/>
    </location>
</feature>
<sequence>MTPGKSDRFPYLSALRGIAALWVVMAHVALMPNPRFVLSWWPETLVRSGVMGVNLFFLVSAFSLCLTMPKHDNEQRPYLGFMLRRFFRIAPLFYAVVIFSYWWNPAGLPYNLKTILANLTFIFNFIPGRGYQTSIIFAGWTIGVEMAFYLVFPFIYAKTKSVTLAIRALVIALVVATVFRSVIGDLVADPGIYIRQSIFDLAPMFMFGIIAFHVVQIAGEWTHRRAIGAVLLASVPLQFYVIVTGRVPFGPAIYWQGPMFFCLLVGLYLFPIKPLVNAATRWLGDISYSVYLVHGPIIAALFPLFGWLRHSGLSELQAYALALAISLLCIVPVATLTFYAWENWTNEWGKRFASRRAGKKRVEIDGVKVERPAVPVAA</sequence>
<name>A0A841PA82_9HYPH</name>
<evidence type="ECO:0000259" key="2">
    <source>
        <dbReference type="Pfam" id="PF01757"/>
    </source>
</evidence>